<accession>A0ABQ9IYV7</accession>
<keyword evidence="2" id="KW-1185">Reference proteome</keyword>
<evidence type="ECO:0000313" key="1">
    <source>
        <dbReference type="EMBL" id="KAJ8968636.1"/>
    </source>
</evidence>
<dbReference type="Proteomes" id="UP001162164">
    <property type="component" value="Unassembled WGS sequence"/>
</dbReference>
<evidence type="ECO:0000313" key="2">
    <source>
        <dbReference type="Proteomes" id="UP001162164"/>
    </source>
</evidence>
<comment type="caution">
    <text evidence="1">The sequence shown here is derived from an EMBL/GenBank/DDBJ whole genome shotgun (WGS) entry which is preliminary data.</text>
</comment>
<gene>
    <name evidence="1" type="ORF">NQ317_014762</name>
</gene>
<proteinExistence type="predicted"/>
<reference evidence="1" key="1">
    <citation type="journal article" date="2023" name="Insect Mol. Biol.">
        <title>Genome sequencing provides insights into the evolution of gene families encoding plant cell wall-degrading enzymes in longhorned beetles.</title>
        <authorList>
            <person name="Shin N.R."/>
            <person name="Okamura Y."/>
            <person name="Kirsch R."/>
            <person name="Pauchet Y."/>
        </authorList>
    </citation>
    <scope>NUCLEOTIDE SEQUENCE</scope>
    <source>
        <strain evidence="1">MMC_N1</strain>
    </source>
</reference>
<dbReference type="EMBL" id="JAPWTJ010001954">
    <property type="protein sequence ID" value="KAJ8968636.1"/>
    <property type="molecule type" value="Genomic_DNA"/>
</dbReference>
<protein>
    <submittedName>
        <fullName evidence="1">Uncharacterized protein</fullName>
    </submittedName>
</protein>
<sequence length="185" mass="21270">MYALHHPELKKTKKIQKKLFLTYAFLMVTQLHWEDNVIWDGNDIKHKIEMIIIVLQIHIGVWVESGVHSHKVLDSDGSLFNIGTAARLAVYVSLRQADIRHIPLFPAPTNCGTEATVCYMDRPKIHFLGALLVRILIDFGVTPRTWTMRQLTSNYGMKMKSYGLGNIKYPNNNNNELPLFNKCIH</sequence>
<name>A0ABQ9IYV7_9CUCU</name>
<organism evidence="1 2">
    <name type="scientific">Molorchus minor</name>
    <dbReference type="NCBI Taxonomy" id="1323400"/>
    <lineage>
        <taxon>Eukaryota</taxon>
        <taxon>Metazoa</taxon>
        <taxon>Ecdysozoa</taxon>
        <taxon>Arthropoda</taxon>
        <taxon>Hexapoda</taxon>
        <taxon>Insecta</taxon>
        <taxon>Pterygota</taxon>
        <taxon>Neoptera</taxon>
        <taxon>Endopterygota</taxon>
        <taxon>Coleoptera</taxon>
        <taxon>Polyphaga</taxon>
        <taxon>Cucujiformia</taxon>
        <taxon>Chrysomeloidea</taxon>
        <taxon>Cerambycidae</taxon>
        <taxon>Lamiinae</taxon>
        <taxon>Monochamini</taxon>
        <taxon>Molorchus</taxon>
    </lineage>
</organism>